<feature type="region of interest" description="Disordered" evidence="1">
    <location>
        <begin position="167"/>
        <end position="191"/>
    </location>
</feature>
<protein>
    <submittedName>
        <fullName evidence="2">Uncharacterized protein</fullName>
    </submittedName>
</protein>
<feature type="region of interest" description="Disordered" evidence="1">
    <location>
        <begin position="1"/>
        <end position="33"/>
    </location>
</feature>
<evidence type="ECO:0000256" key="1">
    <source>
        <dbReference type="SAM" id="MobiDB-lite"/>
    </source>
</evidence>
<dbReference type="AlphaFoldDB" id="A0AAP0N759"/>
<gene>
    <name evidence="2" type="ORF">L1049_009716</name>
</gene>
<proteinExistence type="predicted"/>
<name>A0AAP0N759_LIQFO</name>
<organism evidence="2 3">
    <name type="scientific">Liquidambar formosana</name>
    <name type="common">Formosan gum</name>
    <dbReference type="NCBI Taxonomy" id="63359"/>
    <lineage>
        <taxon>Eukaryota</taxon>
        <taxon>Viridiplantae</taxon>
        <taxon>Streptophyta</taxon>
        <taxon>Embryophyta</taxon>
        <taxon>Tracheophyta</taxon>
        <taxon>Spermatophyta</taxon>
        <taxon>Magnoliopsida</taxon>
        <taxon>eudicotyledons</taxon>
        <taxon>Gunneridae</taxon>
        <taxon>Pentapetalae</taxon>
        <taxon>Saxifragales</taxon>
        <taxon>Altingiaceae</taxon>
        <taxon>Liquidambar</taxon>
    </lineage>
</organism>
<feature type="region of interest" description="Disordered" evidence="1">
    <location>
        <begin position="91"/>
        <end position="117"/>
    </location>
</feature>
<reference evidence="2 3" key="1">
    <citation type="journal article" date="2024" name="Plant J.">
        <title>Genome sequences and population genomics reveal climatic adaptation and genomic divergence between two closely related sweetgum species.</title>
        <authorList>
            <person name="Xu W.Q."/>
            <person name="Ren C.Q."/>
            <person name="Zhang X.Y."/>
            <person name="Comes H.P."/>
            <person name="Liu X.H."/>
            <person name="Li Y.G."/>
            <person name="Kettle C.J."/>
            <person name="Jalonen R."/>
            <person name="Gaisberger H."/>
            <person name="Ma Y.Z."/>
            <person name="Qiu Y.X."/>
        </authorList>
    </citation>
    <scope>NUCLEOTIDE SEQUENCE [LARGE SCALE GENOMIC DNA]</scope>
    <source>
        <strain evidence="2">Hangzhou</strain>
    </source>
</reference>
<dbReference type="EMBL" id="JBBPBK010000016">
    <property type="protein sequence ID" value="KAK9267293.1"/>
    <property type="molecule type" value="Genomic_DNA"/>
</dbReference>
<evidence type="ECO:0000313" key="2">
    <source>
        <dbReference type="EMBL" id="KAK9267293.1"/>
    </source>
</evidence>
<feature type="compositionally biased region" description="Basic residues" evidence="1">
    <location>
        <begin position="97"/>
        <end position="112"/>
    </location>
</feature>
<comment type="caution">
    <text evidence="2">The sequence shown here is derived from an EMBL/GenBank/DDBJ whole genome shotgun (WGS) entry which is preliminary data.</text>
</comment>
<sequence>MELKPLQTIRTTERDYSKSKASVSRKNRYVSSMNSRNSYLRTIDEERVFAALNLEETDGVSVEELSSERQKLKDMKIKEFLLKGEKQRKSLYIRRESQRRRPKQNNKVRVHSPRTPSKVEVCKIKALEDLKKAKRKMKMAKEKTMEGRSTLEGFACGKMLIRPRAGLQRFDGGDDHGEKDQKARRARGTLG</sequence>
<feature type="compositionally biased region" description="Basic and acidic residues" evidence="1">
    <location>
        <begin position="171"/>
        <end position="183"/>
    </location>
</feature>
<keyword evidence="3" id="KW-1185">Reference proteome</keyword>
<dbReference type="Proteomes" id="UP001415857">
    <property type="component" value="Unassembled WGS sequence"/>
</dbReference>
<evidence type="ECO:0000313" key="3">
    <source>
        <dbReference type="Proteomes" id="UP001415857"/>
    </source>
</evidence>
<accession>A0AAP0N759</accession>